<dbReference type="CDD" id="cd02508">
    <property type="entry name" value="ADP_Glucose_PP"/>
    <property type="match status" value="1"/>
</dbReference>
<evidence type="ECO:0000259" key="3">
    <source>
        <dbReference type="Pfam" id="PF00483"/>
    </source>
</evidence>
<comment type="similarity">
    <text evidence="1">Belongs to the bacterial/plant glucose-1-phosphate adenylyltransferase family.</text>
</comment>
<dbReference type="Gene3D" id="2.160.10.10">
    <property type="entry name" value="Hexapeptide repeat proteins"/>
    <property type="match status" value="1"/>
</dbReference>
<dbReference type="RefSeq" id="WP_011064814.1">
    <property type="nucleotide sequence ID" value="NC_004193.1"/>
</dbReference>
<sequence length="368" mass="42522">MERMMGLVNLEHEHHLLNELAYFRNPASIPFGGRYRLIDFTLSNMVNSSIQEVAIFVRNKYRSLLDHIGTGENWELDRRNGGLFILPPDWNDPTDRSRGDLKFFHNNRDYFNRSNSKYVLISGSQFISNTDYKEALEQHIKEQADVTLITVREEELSNEHESNLRVECDYIHRVQALTNDKNNPEIFTGVYIINKDLLIELVDNCIAYHKDHFFHAAIMERLGDLRVFRFRQEGYHAFINSVESFYKHNMKLLQEDSYQQLFLNNHFVRTKISNNAPVKYGEKAEVVNTLVANGCKVNGCIEGSILFRGVQLHEGATVKNSIIMQRCTIGSGVHLENVILDKDVVVTTGQRIIGSKEKPYVVAKRQVI</sequence>
<protein>
    <submittedName>
        <fullName evidence="5">Glycogen biosynthesis</fullName>
    </submittedName>
</protein>
<feature type="domain" description="Nucleotidyl transferase" evidence="3">
    <location>
        <begin position="22"/>
        <end position="223"/>
    </location>
</feature>
<gene>
    <name evidence="5" type="ordered locus">OB0408</name>
</gene>
<evidence type="ECO:0000313" key="5">
    <source>
        <dbReference type="EMBL" id="BAC12364.1"/>
    </source>
</evidence>
<dbReference type="GO" id="GO:0005978">
    <property type="term" value="P:glycogen biosynthetic process"/>
    <property type="evidence" value="ECO:0007669"/>
    <property type="project" value="UniProtKB-KW"/>
</dbReference>
<dbReference type="CDD" id="cd04651">
    <property type="entry name" value="LbH_G1P_AT_C"/>
    <property type="match status" value="1"/>
</dbReference>
<name>Q8ET55_OCEIH</name>
<dbReference type="AlphaFoldDB" id="Q8ET55"/>
<feature type="domain" description="Glucose-1-phosphate adenylyltransferase/Bifunctional protein GlmU-like C-terminal hexapeptide" evidence="4">
    <location>
        <begin position="281"/>
        <end position="352"/>
    </location>
</feature>
<dbReference type="OrthoDB" id="9801810at2"/>
<dbReference type="STRING" id="221109.gene:10732611"/>
<dbReference type="PhylomeDB" id="Q8ET55"/>
<dbReference type="InterPro" id="IPR056818">
    <property type="entry name" value="GlmU/GlgC-like_hexapep"/>
</dbReference>
<accession>Q8ET55</accession>
<dbReference type="Gene3D" id="3.90.550.10">
    <property type="entry name" value="Spore Coat Polysaccharide Biosynthesis Protein SpsA, Chain A"/>
    <property type="match status" value="1"/>
</dbReference>
<dbReference type="SUPFAM" id="SSF51161">
    <property type="entry name" value="Trimeric LpxA-like enzymes"/>
    <property type="match status" value="1"/>
</dbReference>
<evidence type="ECO:0000256" key="1">
    <source>
        <dbReference type="ARBA" id="ARBA00010443"/>
    </source>
</evidence>
<reference evidence="5 6" key="2">
    <citation type="journal article" date="2002" name="Nucleic Acids Res.">
        <title>Genome sequence of Oceanobacillus iheyensis isolated from the Iheya Ridge and its unexpected adaptive capabilities to extreme environments.</title>
        <authorList>
            <person name="Takami H."/>
            <person name="Takaki Y."/>
            <person name="Uchiyama I."/>
        </authorList>
    </citation>
    <scope>NUCLEOTIDE SEQUENCE [LARGE SCALE GENOMIC DNA]</scope>
    <source>
        <strain evidence="6">DSM 14371 / CIP 107618 / JCM 11309 / KCTC 3954 / HTE831</strain>
    </source>
</reference>
<dbReference type="NCBIfam" id="TIGR02092">
    <property type="entry name" value="glgD"/>
    <property type="match status" value="1"/>
</dbReference>
<proteinExistence type="inferred from homology"/>
<reference evidence="5 6" key="1">
    <citation type="journal article" date="2001" name="FEMS Microbiol. Lett.">
        <title>Oceanobacillus iheyensis gen. nov., sp. nov., a deep-sea extremely halotolerant and alkaliphilic species isolated from a depth of 1050 m on the Iheya Ridge.</title>
        <authorList>
            <person name="Lu J."/>
            <person name="Nogi Y."/>
            <person name="Takami H."/>
        </authorList>
    </citation>
    <scope>NUCLEOTIDE SEQUENCE [LARGE SCALE GENOMIC DNA]</scope>
    <source>
        <strain evidence="6">DSM 14371 / CIP 107618 / JCM 11309 / KCTC 3954 / HTE831</strain>
    </source>
</reference>
<dbReference type="InterPro" id="IPR005835">
    <property type="entry name" value="NTP_transferase_dom"/>
</dbReference>
<dbReference type="KEGG" id="oih:OB0408"/>
<dbReference type="InterPro" id="IPR029044">
    <property type="entry name" value="Nucleotide-diphossugar_trans"/>
</dbReference>
<dbReference type="Pfam" id="PF24894">
    <property type="entry name" value="Hexapep_GlmU"/>
    <property type="match status" value="1"/>
</dbReference>
<keyword evidence="2" id="KW-0320">Glycogen biosynthesis</keyword>
<dbReference type="GO" id="GO:0008878">
    <property type="term" value="F:glucose-1-phosphate adenylyltransferase activity"/>
    <property type="evidence" value="ECO:0007669"/>
    <property type="project" value="InterPro"/>
</dbReference>
<dbReference type="PANTHER" id="PTHR43523:SF6">
    <property type="entry name" value="GLYCOGEN BIOSYNTHESIS PROTEIN GLGD"/>
    <property type="match status" value="1"/>
</dbReference>
<dbReference type="eggNOG" id="COG0448">
    <property type="taxonomic scope" value="Bacteria"/>
</dbReference>
<evidence type="ECO:0000256" key="2">
    <source>
        <dbReference type="ARBA" id="ARBA00023056"/>
    </source>
</evidence>
<evidence type="ECO:0000313" key="6">
    <source>
        <dbReference type="Proteomes" id="UP000000822"/>
    </source>
</evidence>
<dbReference type="EMBL" id="BA000028">
    <property type="protein sequence ID" value="BAC12364.1"/>
    <property type="molecule type" value="Genomic_DNA"/>
</dbReference>
<dbReference type="Pfam" id="PF00483">
    <property type="entry name" value="NTP_transferase"/>
    <property type="match status" value="1"/>
</dbReference>
<organism evidence="5 6">
    <name type="scientific">Oceanobacillus iheyensis (strain DSM 14371 / CIP 107618 / JCM 11309 / KCTC 3954 / HTE831)</name>
    <dbReference type="NCBI Taxonomy" id="221109"/>
    <lineage>
        <taxon>Bacteria</taxon>
        <taxon>Bacillati</taxon>
        <taxon>Bacillota</taxon>
        <taxon>Bacilli</taxon>
        <taxon>Bacillales</taxon>
        <taxon>Bacillaceae</taxon>
        <taxon>Oceanobacillus</taxon>
    </lineage>
</organism>
<dbReference type="InterPro" id="IPR011004">
    <property type="entry name" value="Trimer_LpxA-like_sf"/>
</dbReference>
<dbReference type="SUPFAM" id="SSF53448">
    <property type="entry name" value="Nucleotide-diphospho-sugar transferases"/>
    <property type="match status" value="1"/>
</dbReference>
<dbReference type="Proteomes" id="UP000000822">
    <property type="component" value="Chromosome"/>
</dbReference>
<dbReference type="InterPro" id="IPR011831">
    <property type="entry name" value="ADP-Glc_PPase"/>
</dbReference>
<dbReference type="PANTHER" id="PTHR43523">
    <property type="entry name" value="GLUCOSE-1-PHOSPHATE ADENYLYLTRANSFERASE-RELATED"/>
    <property type="match status" value="1"/>
</dbReference>
<keyword evidence="6" id="KW-1185">Reference proteome</keyword>
<dbReference type="HOGENOM" id="CLU_029499_14_0_9"/>
<evidence type="ECO:0000259" key="4">
    <source>
        <dbReference type="Pfam" id="PF24894"/>
    </source>
</evidence>
<dbReference type="InterPro" id="IPR011832">
    <property type="entry name" value="GlgDAde_trans"/>
</dbReference>